<dbReference type="PRINTS" id="PR00080">
    <property type="entry name" value="SDRFAMILY"/>
</dbReference>
<dbReference type="SUPFAM" id="SSF51735">
    <property type="entry name" value="NAD(P)-binding Rossmann-fold domains"/>
    <property type="match status" value="1"/>
</dbReference>
<proteinExistence type="inferred from homology"/>
<dbReference type="PANTHER" id="PTHR48107:SF16">
    <property type="entry name" value="NADPH-DEPENDENT ALDEHYDE REDUCTASE 1, CHLOROPLASTIC"/>
    <property type="match status" value="1"/>
</dbReference>
<dbReference type="Proteomes" id="UP000001753">
    <property type="component" value="Chromosome"/>
</dbReference>
<gene>
    <name evidence="3" type="ORF">bcere0026_6420</name>
</gene>
<dbReference type="PROSITE" id="PS00061">
    <property type="entry name" value="ADH_SHORT"/>
    <property type="match status" value="1"/>
</dbReference>
<dbReference type="InterPro" id="IPR002347">
    <property type="entry name" value="SDR_fam"/>
</dbReference>
<comment type="caution">
    <text evidence="3">The sequence shown here is derived from an EMBL/GenBank/DDBJ whole genome shotgun (WGS) entry which is preliminary data.</text>
</comment>
<dbReference type="Pfam" id="PF13561">
    <property type="entry name" value="adh_short_C2"/>
    <property type="match status" value="1"/>
</dbReference>
<protein>
    <submittedName>
        <fullName evidence="3">Short-chain dehydrogenase/reductase SDR</fullName>
    </submittedName>
</protein>
<dbReference type="InterPro" id="IPR020904">
    <property type="entry name" value="Sc_DH/Rdtase_CS"/>
</dbReference>
<dbReference type="PRINTS" id="PR00081">
    <property type="entry name" value="GDHRDH"/>
</dbReference>
<reference evidence="3" key="1">
    <citation type="journal article" date="2012" name="Genome Res.">
        <title>Genomic characterization of the Bacillus cereus sensu lato species: Backdrop to the evolution of Bacillus anthracis.</title>
        <authorList>
            <person name="Zwick M.E."/>
            <person name="Joseph S.J."/>
            <person name="Didelot X."/>
            <person name="Chen P.E."/>
            <person name="Bishop-Lilly K.A."/>
            <person name="Stewart A.C."/>
            <person name="Willner K."/>
            <person name="Nolan N."/>
            <person name="Lentz S."/>
            <person name="Thomason M.K."/>
            <person name="Sozhamannan S."/>
            <person name="Mateczun A.J."/>
            <person name="Du L."/>
            <person name="Read T.D."/>
        </authorList>
    </citation>
    <scope>NUCLEOTIDE SEQUENCE [LARGE SCALE GENOMIC DNA]</scope>
    <source>
        <strain evidence="3">AH603</strain>
    </source>
</reference>
<dbReference type="AlphaFoldDB" id="C2XPN9"/>
<keyword evidence="2" id="KW-0560">Oxidoreductase</keyword>
<dbReference type="PANTHER" id="PTHR48107">
    <property type="entry name" value="NADPH-DEPENDENT ALDEHYDE REDUCTASE-LIKE PROTEIN, CHLOROPLASTIC-RELATED"/>
    <property type="match status" value="1"/>
</dbReference>
<accession>C2XPN9</accession>
<evidence type="ECO:0000313" key="3">
    <source>
        <dbReference type="EMBL" id="EEL72398.1"/>
    </source>
</evidence>
<dbReference type="FunFam" id="3.40.50.720:FF:000084">
    <property type="entry name" value="Short-chain dehydrogenase reductase"/>
    <property type="match status" value="1"/>
</dbReference>
<dbReference type="EMBL" id="ACMP01000030">
    <property type="protein sequence ID" value="EEL72398.1"/>
    <property type="molecule type" value="Genomic_DNA"/>
</dbReference>
<dbReference type="NCBIfam" id="NF005214">
    <property type="entry name" value="PRK06701.1"/>
    <property type="match status" value="1"/>
</dbReference>
<dbReference type="GO" id="GO:0008206">
    <property type="term" value="P:bile acid metabolic process"/>
    <property type="evidence" value="ECO:0007669"/>
    <property type="project" value="UniProtKB-ARBA"/>
</dbReference>
<dbReference type="GO" id="GO:0016614">
    <property type="term" value="F:oxidoreductase activity, acting on CH-OH group of donors"/>
    <property type="evidence" value="ECO:0007669"/>
    <property type="project" value="UniProtKB-ARBA"/>
</dbReference>
<name>C2XPN9_BACMY</name>
<dbReference type="HOGENOM" id="CLU_010194_4_1_9"/>
<comment type="similarity">
    <text evidence="1">Belongs to the short-chain dehydrogenases/reductases (SDR) family.</text>
</comment>
<sequence length="300" mass="32744">MRIIRGKELKEVMPQQKNFLTMPAQHQNKQPGIESLMNPLPKFEDPNYKGSEKLKGKNVLITGGDSGIGRAVSIAFAKEGANIAIAYLDEDEDATETKQLVEKKGVNCVLLPGDLSSEQHCKEIVEETARQLGGLNVLVNNVAQQYPQQGLEYITAEQLEKTFRINIFSYFHVAKASLPYLKQGDVIINTASIVAYEGNETLIDYSATKGAIVAFTRSLSQSLVQKGIRVNGVAPGPIWTPLIPSSFDEKKVSQFGSNVPMQRPGQPYELAPAYVYLASSDSAYVTGQMIHVNGGVIVNG</sequence>
<dbReference type="CDD" id="cd05355">
    <property type="entry name" value="SDR_c1"/>
    <property type="match status" value="1"/>
</dbReference>
<organism evidence="3">
    <name type="scientific">Bacillus mycoides</name>
    <dbReference type="NCBI Taxonomy" id="1405"/>
    <lineage>
        <taxon>Bacteria</taxon>
        <taxon>Bacillati</taxon>
        <taxon>Bacillota</taxon>
        <taxon>Bacilli</taxon>
        <taxon>Bacillales</taxon>
        <taxon>Bacillaceae</taxon>
        <taxon>Bacillus</taxon>
        <taxon>Bacillus cereus group</taxon>
    </lineage>
</organism>
<evidence type="ECO:0000256" key="1">
    <source>
        <dbReference type="ARBA" id="ARBA00006484"/>
    </source>
</evidence>
<dbReference type="InterPro" id="IPR036291">
    <property type="entry name" value="NAD(P)-bd_dom_sf"/>
</dbReference>
<dbReference type="Gene3D" id="3.40.50.720">
    <property type="entry name" value="NAD(P)-binding Rossmann-like Domain"/>
    <property type="match status" value="1"/>
</dbReference>
<evidence type="ECO:0000256" key="2">
    <source>
        <dbReference type="ARBA" id="ARBA00023002"/>
    </source>
</evidence>